<dbReference type="PANTHER" id="PTHR12198">
    <property type="entry name" value="HOMEOBOX PROTEIN PROSPERO/PROX-1/CEH-26"/>
    <property type="match status" value="1"/>
</dbReference>
<sequence length="146" mass="17271">VFIYIYSYTLQNGIFLTAVNSSTLTPMHLRKAKLMFFWVRYPSSAVLKMYFPDIKFNKNNTAQLVKWFSNFRIWRTVVSPHPYIISNIFDLVRYYLERMKSWKTFLITEARFVYANENEVFEGSTTPFAEAVRAQETRVTMGVSES</sequence>
<reference evidence="8 9" key="1">
    <citation type="submission" date="2016-03" db="EMBL/GenBank/DDBJ databases">
        <title>Trachymyrmex septentrionalis WGS genome.</title>
        <authorList>
            <person name="Nygaard S."/>
            <person name="Hu H."/>
            <person name="Boomsma J."/>
            <person name="Zhang G."/>
        </authorList>
    </citation>
    <scope>NUCLEOTIDE SEQUENCE [LARGE SCALE GENOMIC DNA]</scope>
    <source>
        <strain evidence="8">Tsep2-gDNA-1</strain>
        <tissue evidence="8">Whole body</tissue>
    </source>
</reference>
<gene>
    <name evidence="8" type="ORF">ALC56_08667</name>
</gene>
<dbReference type="AlphaFoldDB" id="A0A195F918"/>
<dbReference type="InterPro" id="IPR037131">
    <property type="entry name" value="Homeo_prospero_dom_sf"/>
</dbReference>
<accession>A0A195F918</accession>
<dbReference type="GO" id="GO:0005634">
    <property type="term" value="C:nucleus"/>
    <property type="evidence" value="ECO:0007669"/>
    <property type="project" value="UniProtKB-SubCell"/>
</dbReference>
<dbReference type="InterPro" id="IPR009057">
    <property type="entry name" value="Homeodomain-like_sf"/>
</dbReference>
<evidence type="ECO:0000259" key="7">
    <source>
        <dbReference type="PROSITE" id="PS51818"/>
    </source>
</evidence>
<dbReference type="GO" id="GO:0000981">
    <property type="term" value="F:DNA-binding transcription factor activity, RNA polymerase II-specific"/>
    <property type="evidence" value="ECO:0007669"/>
    <property type="project" value="TreeGrafter"/>
</dbReference>
<evidence type="ECO:0000313" key="9">
    <source>
        <dbReference type="Proteomes" id="UP000078541"/>
    </source>
</evidence>
<evidence type="ECO:0000256" key="2">
    <source>
        <dbReference type="ARBA" id="ARBA00023015"/>
    </source>
</evidence>
<protein>
    <submittedName>
        <fullName evidence="8">Homeobox protein prospero</fullName>
    </submittedName>
</protein>
<dbReference type="GO" id="GO:0007399">
    <property type="term" value="P:nervous system development"/>
    <property type="evidence" value="ECO:0007669"/>
    <property type="project" value="UniProtKB-ARBA"/>
</dbReference>
<dbReference type="Gene3D" id="1.10.10.500">
    <property type="entry name" value="Homeo-prospero domain"/>
    <property type="match status" value="1"/>
</dbReference>
<feature type="domain" description="Prospero" evidence="7">
    <location>
        <begin position="21"/>
        <end position="72"/>
    </location>
</feature>
<keyword evidence="4 8" id="KW-0371">Homeobox</keyword>
<dbReference type="EMBL" id="KQ981727">
    <property type="protein sequence ID" value="KYN36876.1"/>
    <property type="molecule type" value="Genomic_DNA"/>
</dbReference>
<comment type="subcellular location">
    <subcellularLocation>
        <location evidence="1">Nucleus</location>
    </subcellularLocation>
</comment>
<evidence type="ECO:0000256" key="3">
    <source>
        <dbReference type="ARBA" id="ARBA00023125"/>
    </source>
</evidence>
<dbReference type="PROSITE" id="PS51818">
    <property type="entry name" value="HOMEO_PROSPERO"/>
    <property type="match status" value="1"/>
</dbReference>
<keyword evidence="5" id="KW-0804">Transcription</keyword>
<keyword evidence="6" id="KW-0539">Nucleus</keyword>
<dbReference type="GO" id="GO:0048468">
    <property type="term" value="P:cell development"/>
    <property type="evidence" value="ECO:0007669"/>
    <property type="project" value="UniProtKB-ARBA"/>
</dbReference>
<dbReference type="GO" id="GO:0000978">
    <property type="term" value="F:RNA polymerase II cis-regulatory region sequence-specific DNA binding"/>
    <property type="evidence" value="ECO:0007669"/>
    <property type="project" value="TreeGrafter"/>
</dbReference>
<dbReference type="InterPro" id="IPR039350">
    <property type="entry name" value="Prospero_homeodomain"/>
</dbReference>
<evidence type="ECO:0000313" key="8">
    <source>
        <dbReference type="EMBL" id="KYN36876.1"/>
    </source>
</evidence>
<feature type="non-terminal residue" evidence="8">
    <location>
        <position position="1"/>
    </location>
</feature>
<dbReference type="Pfam" id="PF05044">
    <property type="entry name" value="HPD"/>
    <property type="match status" value="1"/>
</dbReference>
<evidence type="ECO:0000256" key="4">
    <source>
        <dbReference type="ARBA" id="ARBA00023155"/>
    </source>
</evidence>
<proteinExistence type="predicted"/>
<evidence type="ECO:0000256" key="1">
    <source>
        <dbReference type="ARBA" id="ARBA00004123"/>
    </source>
</evidence>
<dbReference type="InterPro" id="IPR023082">
    <property type="entry name" value="Homeo_prospero_dom"/>
</dbReference>
<dbReference type="PANTHER" id="PTHR12198:SF0">
    <property type="entry name" value="HOMEOBOX PROTEIN PROSPERO"/>
    <property type="match status" value="1"/>
</dbReference>
<dbReference type="SUPFAM" id="SSF46689">
    <property type="entry name" value="Homeodomain-like"/>
    <property type="match status" value="1"/>
</dbReference>
<dbReference type="Proteomes" id="UP000078541">
    <property type="component" value="Unassembled WGS sequence"/>
</dbReference>
<keyword evidence="3 8" id="KW-0238">DNA-binding</keyword>
<keyword evidence="2" id="KW-0805">Transcription regulation</keyword>
<name>A0A195F918_9HYME</name>
<keyword evidence="9" id="KW-1185">Reference proteome</keyword>
<organism evidence="8 9">
    <name type="scientific">Trachymyrmex septentrionalis</name>
    <dbReference type="NCBI Taxonomy" id="34720"/>
    <lineage>
        <taxon>Eukaryota</taxon>
        <taxon>Metazoa</taxon>
        <taxon>Ecdysozoa</taxon>
        <taxon>Arthropoda</taxon>
        <taxon>Hexapoda</taxon>
        <taxon>Insecta</taxon>
        <taxon>Pterygota</taxon>
        <taxon>Neoptera</taxon>
        <taxon>Endopterygota</taxon>
        <taxon>Hymenoptera</taxon>
        <taxon>Apocrita</taxon>
        <taxon>Aculeata</taxon>
        <taxon>Formicoidea</taxon>
        <taxon>Formicidae</taxon>
        <taxon>Myrmicinae</taxon>
        <taxon>Trachymyrmex</taxon>
    </lineage>
</organism>
<evidence type="ECO:0000256" key="6">
    <source>
        <dbReference type="ARBA" id="ARBA00023242"/>
    </source>
</evidence>
<evidence type="ECO:0000256" key="5">
    <source>
        <dbReference type="ARBA" id="ARBA00023163"/>
    </source>
</evidence>